<organism evidence="1 2">
    <name type="scientific">Vibrio xiamenensis</name>
    <dbReference type="NCBI Taxonomy" id="861298"/>
    <lineage>
        <taxon>Bacteria</taxon>
        <taxon>Pseudomonadati</taxon>
        <taxon>Pseudomonadota</taxon>
        <taxon>Gammaproteobacteria</taxon>
        <taxon>Vibrionales</taxon>
        <taxon>Vibrionaceae</taxon>
        <taxon>Vibrio</taxon>
    </lineage>
</organism>
<dbReference type="OrthoDB" id="5874744at2"/>
<keyword evidence="2" id="KW-1185">Reference proteome</keyword>
<accession>A0A1G8FF93</accession>
<dbReference type="Proteomes" id="UP000198854">
    <property type="component" value="Unassembled WGS sequence"/>
</dbReference>
<evidence type="ECO:0000313" key="1">
    <source>
        <dbReference type="EMBL" id="SDH80765.1"/>
    </source>
</evidence>
<dbReference type="STRING" id="861298.SAMN04488136_13031"/>
<protein>
    <submittedName>
        <fullName evidence="1">Uncharacterized protein</fullName>
    </submittedName>
</protein>
<reference evidence="1 2" key="1">
    <citation type="submission" date="2016-10" db="EMBL/GenBank/DDBJ databases">
        <authorList>
            <person name="de Groot N.N."/>
        </authorList>
    </citation>
    <scope>NUCLEOTIDE SEQUENCE [LARGE SCALE GENOMIC DNA]</scope>
    <source>
        <strain evidence="1 2">CGMCC 1.10228</strain>
    </source>
</reference>
<dbReference type="AlphaFoldDB" id="A0A1G8FF93"/>
<name>A0A1G8FF93_9VIBR</name>
<sequence>MSSRPLNSTLIYVENEQSRKTLEYLVEVSKNESSKEIYRTIINLSTIANDNYVSFNEVVESVDVGKISVRYRFKELKEHSLVDVASGRSVFGDAASNRLEVLSVVPIGKADFTKFQKGTKKLVNGRKSSKVIAKRLSDTNTPIPEGYRDNTIHNAYQFPIPNEFSNVIAPGNTIVTRKEYLSPTTDGSKKLNFAQGVYGIINDNDKLTLNVLYQLTISYIQTLPNHIRDNIDTSMKVPIWVEDIMKLRGFKDTTENREEVSHSVLRIHETLYKIYAGNVKLDELDESHDSNVLFRFLSGMQVLSKNSDGPSDNASDFDAKNSDVSSMLKRDWGSDFPFSCISITWNPDFYKRLFFGKFVFSSNILVNQLTGTIYNLYSTIRLDYFSNNKVLFKDRSEVTLSLFELTYFVWPNEESDVIREIAKSIIIELKSLHRNKTEFLDYISIKAGQDCSIIDANLFGIKLEMHIPRLDSPRLANNLQSPVHIKVHEQELIESAGGSYKANSTNKPLIASPLEGLLDLTEQGQLKVNRRVLPKSAKLLQSKFKNVKHGKYVTQFEVGGQKILFSLYNDNEERQDIIKLVSLLSKSDQSVVELLLSTYSRKLSMMDDFSYDRIKEISDELKTPKNELILYLQPRLKYTDRILADDMKELKDYFK</sequence>
<evidence type="ECO:0000313" key="2">
    <source>
        <dbReference type="Proteomes" id="UP000198854"/>
    </source>
</evidence>
<dbReference type="EMBL" id="FNDD01000030">
    <property type="protein sequence ID" value="SDH80765.1"/>
    <property type="molecule type" value="Genomic_DNA"/>
</dbReference>
<gene>
    <name evidence="1" type="ORF">SAMN04488136_13031</name>
</gene>
<dbReference type="RefSeq" id="WP_093278084.1">
    <property type="nucleotide sequence ID" value="NZ_FNDD01000030.1"/>
</dbReference>
<proteinExistence type="predicted"/>